<gene>
    <name evidence="7" type="ORF">GCM10011332_17150</name>
</gene>
<feature type="region of interest" description="Disordered" evidence="4">
    <location>
        <begin position="258"/>
        <end position="290"/>
    </location>
</feature>
<feature type="chain" id="PRO_5037088035" evidence="5">
    <location>
        <begin position="21"/>
        <end position="290"/>
    </location>
</feature>
<dbReference type="PROSITE" id="PS00134">
    <property type="entry name" value="TRYPSIN_HIS"/>
    <property type="match status" value="1"/>
</dbReference>
<dbReference type="InterPro" id="IPR033116">
    <property type="entry name" value="TRYPSIN_SER"/>
</dbReference>
<dbReference type="InterPro" id="IPR018114">
    <property type="entry name" value="TRYPSIN_HIS"/>
</dbReference>
<proteinExistence type="predicted"/>
<protein>
    <submittedName>
        <fullName evidence="7">Peptidase S1</fullName>
    </submittedName>
</protein>
<dbReference type="Proteomes" id="UP000632498">
    <property type="component" value="Unassembled WGS sequence"/>
</dbReference>
<evidence type="ECO:0000256" key="3">
    <source>
        <dbReference type="RuleBase" id="RU363034"/>
    </source>
</evidence>
<evidence type="ECO:0000256" key="4">
    <source>
        <dbReference type="SAM" id="MobiDB-lite"/>
    </source>
</evidence>
<evidence type="ECO:0000256" key="1">
    <source>
        <dbReference type="ARBA" id="ARBA00022729"/>
    </source>
</evidence>
<evidence type="ECO:0000256" key="5">
    <source>
        <dbReference type="SAM" id="SignalP"/>
    </source>
</evidence>
<dbReference type="Pfam" id="PF00089">
    <property type="entry name" value="Trypsin"/>
    <property type="match status" value="1"/>
</dbReference>
<dbReference type="EMBL" id="BMHV01000010">
    <property type="protein sequence ID" value="GGF63716.1"/>
    <property type="molecule type" value="Genomic_DNA"/>
</dbReference>
<dbReference type="AlphaFoldDB" id="A0A917C1N4"/>
<name>A0A917C1N4_9PROT</name>
<keyword evidence="2" id="KW-1015">Disulfide bond</keyword>
<dbReference type="InterPro" id="IPR009003">
    <property type="entry name" value="Peptidase_S1_PA"/>
</dbReference>
<accession>A0A917C1N4</accession>
<dbReference type="InterPro" id="IPR001314">
    <property type="entry name" value="Peptidase_S1A"/>
</dbReference>
<dbReference type="Gene3D" id="2.40.10.10">
    <property type="entry name" value="Trypsin-like serine proteases"/>
    <property type="match status" value="2"/>
</dbReference>
<dbReference type="PANTHER" id="PTHR15462:SF8">
    <property type="entry name" value="SERINE PROTEASE"/>
    <property type="match status" value="1"/>
</dbReference>
<dbReference type="PROSITE" id="PS50240">
    <property type="entry name" value="TRYPSIN_DOM"/>
    <property type="match status" value="1"/>
</dbReference>
<evidence type="ECO:0000259" key="6">
    <source>
        <dbReference type="PROSITE" id="PS50240"/>
    </source>
</evidence>
<sequence>MRMGFLFALLILLIAQNVQAADKIHLRGIKGHDDRVLIEKYQYPWSAIGRLNSEVGGFCSATLIAPKLILTAAHCLWNKKRKVWFKPHTLHFLPGYRRGSYNAHAKGKKFHIAPGYSPKKINNLPKSANDWALVELATDISPVVGTFALAQTSLQAYNRLKQRNIHYVQAGYSQDKAHILSIDKKCQLQKYDPALDVVFHNCDAVNGDSGSPIFYLENGVPTLAYIHVATTRTGESQGVAVSLKRIVDYLKKNGMWTQAQGASKPSAPKSSNERKQNKSQSSALPSPLWR</sequence>
<keyword evidence="8" id="KW-1185">Reference proteome</keyword>
<evidence type="ECO:0000313" key="8">
    <source>
        <dbReference type="Proteomes" id="UP000632498"/>
    </source>
</evidence>
<keyword evidence="3" id="KW-0645">Protease</keyword>
<feature type="signal peptide" evidence="5">
    <location>
        <begin position="1"/>
        <end position="20"/>
    </location>
</feature>
<comment type="caution">
    <text evidence="7">The sequence shown here is derived from an EMBL/GenBank/DDBJ whole genome shotgun (WGS) entry which is preliminary data.</text>
</comment>
<reference evidence="7" key="2">
    <citation type="submission" date="2020-09" db="EMBL/GenBank/DDBJ databases">
        <authorList>
            <person name="Sun Q."/>
            <person name="Zhou Y."/>
        </authorList>
    </citation>
    <scope>NUCLEOTIDE SEQUENCE</scope>
    <source>
        <strain evidence="7">CGMCC 1.15254</strain>
    </source>
</reference>
<dbReference type="PANTHER" id="PTHR15462">
    <property type="entry name" value="SERINE PROTEASE"/>
    <property type="match status" value="1"/>
</dbReference>
<evidence type="ECO:0000256" key="2">
    <source>
        <dbReference type="ARBA" id="ARBA00023157"/>
    </source>
</evidence>
<dbReference type="InterPro" id="IPR050966">
    <property type="entry name" value="Glutamyl_endopeptidase"/>
</dbReference>
<dbReference type="PROSITE" id="PS00135">
    <property type="entry name" value="TRYPSIN_SER"/>
    <property type="match status" value="1"/>
</dbReference>
<dbReference type="InterPro" id="IPR001254">
    <property type="entry name" value="Trypsin_dom"/>
</dbReference>
<dbReference type="SMART" id="SM00020">
    <property type="entry name" value="Tryp_SPc"/>
    <property type="match status" value="1"/>
</dbReference>
<dbReference type="SUPFAM" id="SSF50494">
    <property type="entry name" value="Trypsin-like serine proteases"/>
    <property type="match status" value="1"/>
</dbReference>
<feature type="domain" description="Peptidase S1" evidence="6">
    <location>
        <begin position="29"/>
        <end position="255"/>
    </location>
</feature>
<keyword evidence="1 5" id="KW-0732">Signal</keyword>
<reference evidence="7" key="1">
    <citation type="journal article" date="2014" name="Int. J. Syst. Evol. Microbiol.">
        <title>Complete genome sequence of Corynebacterium casei LMG S-19264T (=DSM 44701T), isolated from a smear-ripened cheese.</title>
        <authorList>
            <consortium name="US DOE Joint Genome Institute (JGI-PGF)"/>
            <person name="Walter F."/>
            <person name="Albersmeier A."/>
            <person name="Kalinowski J."/>
            <person name="Ruckert C."/>
        </authorList>
    </citation>
    <scope>NUCLEOTIDE SEQUENCE</scope>
    <source>
        <strain evidence="7">CGMCC 1.15254</strain>
    </source>
</reference>
<dbReference type="InterPro" id="IPR043504">
    <property type="entry name" value="Peptidase_S1_PA_chymotrypsin"/>
</dbReference>
<dbReference type="PRINTS" id="PR00722">
    <property type="entry name" value="CHYMOTRYPSIN"/>
</dbReference>
<dbReference type="GO" id="GO:0004252">
    <property type="term" value="F:serine-type endopeptidase activity"/>
    <property type="evidence" value="ECO:0007669"/>
    <property type="project" value="InterPro"/>
</dbReference>
<keyword evidence="3" id="KW-0378">Hydrolase</keyword>
<evidence type="ECO:0000313" key="7">
    <source>
        <dbReference type="EMBL" id="GGF63716.1"/>
    </source>
</evidence>
<organism evidence="7 8">
    <name type="scientific">Terasakiella brassicae</name>
    <dbReference type="NCBI Taxonomy" id="1634917"/>
    <lineage>
        <taxon>Bacteria</taxon>
        <taxon>Pseudomonadati</taxon>
        <taxon>Pseudomonadota</taxon>
        <taxon>Alphaproteobacteria</taxon>
        <taxon>Rhodospirillales</taxon>
        <taxon>Terasakiellaceae</taxon>
        <taxon>Terasakiella</taxon>
    </lineage>
</organism>
<dbReference type="GO" id="GO:0006508">
    <property type="term" value="P:proteolysis"/>
    <property type="evidence" value="ECO:0007669"/>
    <property type="project" value="UniProtKB-KW"/>
</dbReference>
<keyword evidence="3" id="KW-0720">Serine protease</keyword>